<evidence type="ECO:0000256" key="1">
    <source>
        <dbReference type="SAM" id="MobiDB-lite"/>
    </source>
</evidence>
<keyword evidence="3" id="KW-1185">Reference proteome</keyword>
<feature type="region of interest" description="Disordered" evidence="1">
    <location>
        <begin position="52"/>
        <end position="74"/>
    </location>
</feature>
<accession>A0A367FQS6</accession>
<feature type="region of interest" description="Disordered" evidence="1">
    <location>
        <begin position="301"/>
        <end position="386"/>
    </location>
</feature>
<name>A0A367FQS6_9ACTN</name>
<dbReference type="RefSeq" id="WP_114027682.1">
    <property type="nucleotide sequence ID" value="NZ_QOIL01000003.1"/>
</dbReference>
<proteinExistence type="predicted"/>
<reference evidence="2 3" key="1">
    <citation type="submission" date="2018-06" db="EMBL/GenBank/DDBJ databases">
        <title>Sphaerisporangium craniellae sp. nov., isolated from a marine sponge in the South China Sea.</title>
        <authorList>
            <person name="Li L."/>
        </authorList>
    </citation>
    <scope>NUCLEOTIDE SEQUENCE [LARGE SCALE GENOMIC DNA]</scope>
    <source>
        <strain evidence="2 3">CCTCC AA 208026</strain>
    </source>
</reference>
<evidence type="ECO:0000313" key="3">
    <source>
        <dbReference type="Proteomes" id="UP000253094"/>
    </source>
</evidence>
<dbReference type="Proteomes" id="UP000253094">
    <property type="component" value="Unassembled WGS sequence"/>
</dbReference>
<sequence length="429" mass="45591">METEGWAVVAASAGEVMSDEAVDRLLLCLAEATERLLADQAEALRLMRHISDARDRRRPGPAGEAGTPGDVREGLVDVGQGARDGGEAVAGGALRIDPREAMSALQEMLAEQVANDLEDAAGLFVAWWADVAVCAVVAELTGTGLTAVRAAAGDPYLHMDDDRLALLPAVPEQDRQLAELALRMDEGMSSFGGYGGLAPVGGRDFAAELGLIVRVGANGEQVLADGGSSESRRRRLWGRMWLDLQIPRLPETAELVEALRDAGASSATVEAVSEAASSVDAAVAAKIRARELEDRLEKMQQTAFRLGNPGRSADSQEPGRPMNSWEPGGPMDSGKPERLGDSGEYARPREFGEPGRPEVAGQAREPGRPGETKGPGEFGELRESDDFAELDAEVGALWKDAERLTRLLAAYALTLTTHLPALRLARRAS</sequence>
<organism evidence="2 3">
    <name type="scientific">Sphaerisporangium album</name>
    <dbReference type="NCBI Taxonomy" id="509200"/>
    <lineage>
        <taxon>Bacteria</taxon>
        <taxon>Bacillati</taxon>
        <taxon>Actinomycetota</taxon>
        <taxon>Actinomycetes</taxon>
        <taxon>Streptosporangiales</taxon>
        <taxon>Streptosporangiaceae</taxon>
        <taxon>Sphaerisporangium</taxon>
    </lineage>
</organism>
<dbReference type="AlphaFoldDB" id="A0A367FQS6"/>
<dbReference type="EMBL" id="QOIL01000003">
    <property type="protein sequence ID" value="RCG32067.1"/>
    <property type="molecule type" value="Genomic_DNA"/>
</dbReference>
<dbReference type="OrthoDB" id="3543277at2"/>
<feature type="compositionally biased region" description="Basic and acidic residues" evidence="1">
    <location>
        <begin position="334"/>
        <end position="356"/>
    </location>
</feature>
<evidence type="ECO:0000313" key="2">
    <source>
        <dbReference type="EMBL" id="RCG32067.1"/>
    </source>
</evidence>
<protein>
    <submittedName>
        <fullName evidence="2">Uncharacterized protein</fullName>
    </submittedName>
</protein>
<gene>
    <name evidence="2" type="ORF">DQ384_05955</name>
</gene>
<comment type="caution">
    <text evidence="2">The sequence shown here is derived from an EMBL/GenBank/DDBJ whole genome shotgun (WGS) entry which is preliminary data.</text>
</comment>